<organism evidence="1 2">
    <name type="scientific">Turneriella parva (strain ATCC BAA-1111 / DSM 21527 / NCTC 11395 / H)</name>
    <name type="common">Leptospira parva</name>
    <dbReference type="NCBI Taxonomy" id="869212"/>
    <lineage>
        <taxon>Bacteria</taxon>
        <taxon>Pseudomonadati</taxon>
        <taxon>Spirochaetota</taxon>
        <taxon>Spirochaetia</taxon>
        <taxon>Leptospirales</taxon>
        <taxon>Leptospiraceae</taxon>
        <taxon>Turneriella</taxon>
    </lineage>
</organism>
<dbReference type="STRING" id="869212.Turpa_1511"/>
<dbReference type="KEGG" id="tpx:Turpa_1511"/>
<evidence type="ECO:0000313" key="1">
    <source>
        <dbReference type="EMBL" id="AFM12159.1"/>
    </source>
</evidence>
<dbReference type="AlphaFoldDB" id="I4B4F2"/>
<evidence type="ECO:0000313" key="2">
    <source>
        <dbReference type="Proteomes" id="UP000006048"/>
    </source>
</evidence>
<dbReference type="Proteomes" id="UP000006048">
    <property type="component" value="Chromosome"/>
</dbReference>
<name>I4B4F2_TURPD</name>
<protein>
    <submittedName>
        <fullName evidence="1">Uncharacterized protein</fullName>
    </submittedName>
</protein>
<reference evidence="1 2" key="1">
    <citation type="submission" date="2012-06" db="EMBL/GenBank/DDBJ databases">
        <title>The complete chromosome of genome of Turneriella parva DSM 21527.</title>
        <authorList>
            <consortium name="US DOE Joint Genome Institute (JGI-PGF)"/>
            <person name="Lucas S."/>
            <person name="Han J."/>
            <person name="Lapidus A."/>
            <person name="Bruce D."/>
            <person name="Goodwin L."/>
            <person name="Pitluck S."/>
            <person name="Peters L."/>
            <person name="Kyrpides N."/>
            <person name="Mavromatis K."/>
            <person name="Ivanova N."/>
            <person name="Mikhailova N."/>
            <person name="Chertkov O."/>
            <person name="Detter J.C."/>
            <person name="Tapia R."/>
            <person name="Han C."/>
            <person name="Land M."/>
            <person name="Hauser L."/>
            <person name="Markowitz V."/>
            <person name="Cheng J.-F."/>
            <person name="Hugenholtz P."/>
            <person name="Woyke T."/>
            <person name="Wu D."/>
            <person name="Gronow S."/>
            <person name="Wellnitz S."/>
            <person name="Brambilla E."/>
            <person name="Klenk H.-P."/>
            <person name="Eisen J.A."/>
        </authorList>
    </citation>
    <scope>NUCLEOTIDE SEQUENCE [LARGE SCALE GENOMIC DNA]</scope>
    <source>
        <strain evidence="2">ATCC BAA-1111 / DSM 21527 / NCTC 11395 / H</strain>
    </source>
</reference>
<dbReference type="EMBL" id="CP002959">
    <property type="protein sequence ID" value="AFM12159.1"/>
    <property type="molecule type" value="Genomic_DNA"/>
</dbReference>
<proteinExistence type="predicted"/>
<gene>
    <name evidence="1" type="ordered locus">Turpa_1511</name>
</gene>
<dbReference type="RefSeq" id="WP_014802670.1">
    <property type="nucleotide sequence ID" value="NC_018020.1"/>
</dbReference>
<keyword evidence="2" id="KW-1185">Reference proteome</keyword>
<dbReference type="HOGENOM" id="CLU_1320411_0_0_12"/>
<sequence length="208" mass="23843">MQSNSISLLALLVLWLSPSIFCAEPGIPENHINGDSIESLPIERLAELKIGKSTLTDVHRLFGLREHLRRTYKKALLPKFYKKKEYSVYRMITYNSYSANRKDFGGIIETTWKESLTVAFFFDRNDVLLLHTTRHRHNDGDSKDHAGKYHDMIGDPAEFWPGAVCDGMFHDIYETSWVKGSDYFGPVETQKCIWLKKLKADVASGVVK</sequence>
<accession>I4B4F2</accession>